<accession>A0ABR4ATU0</accession>
<dbReference type="Proteomes" id="UP001590950">
    <property type="component" value="Unassembled WGS sequence"/>
</dbReference>
<dbReference type="Pfam" id="PF12311">
    <property type="entry name" value="DUF3632"/>
    <property type="match status" value="1"/>
</dbReference>
<dbReference type="EMBL" id="JBEFKJ010000003">
    <property type="protein sequence ID" value="KAL2046868.1"/>
    <property type="molecule type" value="Genomic_DNA"/>
</dbReference>
<reference evidence="1 2" key="1">
    <citation type="submission" date="2024-09" db="EMBL/GenBank/DDBJ databases">
        <title>Rethinking Asexuality: The Enigmatic Case of Functional Sexual Genes in Lepraria (Stereocaulaceae).</title>
        <authorList>
            <person name="Doellman M."/>
            <person name="Sun Y."/>
            <person name="Barcenas-Pena A."/>
            <person name="Lumbsch H.T."/>
            <person name="Grewe F."/>
        </authorList>
    </citation>
    <scope>NUCLEOTIDE SEQUENCE [LARGE SCALE GENOMIC DNA]</scope>
    <source>
        <strain evidence="1 2">Mercado 3170</strain>
    </source>
</reference>
<evidence type="ECO:0000313" key="2">
    <source>
        <dbReference type="Proteomes" id="UP001590950"/>
    </source>
</evidence>
<protein>
    <submittedName>
        <fullName evidence="1">Uncharacterized protein</fullName>
    </submittedName>
</protein>
<sequence length="306" mass="34698">MADQWLSQTKTNPHLQKPEPQAAINIIHNVITDQLSPLNAATKISHAYEPSVRQNKADLWSLWTILIDAISRLGGETTVSQCLAEVLAHLSKLPDVVDANGDACKWNGKNVWRDLPDFSFYFSEQGVDHILIENIESSRHGATVHDAATKLTNINTFAALYLCELDPNGPPSELSSMRRIAREHFMYTLEIPFDTPDRIRRTELYIAPAVAWIDLAGPRLHQFSESNADYTGEDVEPWWIGRTHGGMVMWDKRDGFSLERWAFWKKRFREFSVLRTGSEEAKMQAAKAARRMQMIDGAEPDVIVVP</sequence>
<name>A0ABR4ATU0_9LECA</name>
<dbReference type="InterPro" id="IPR053204">
    <property type="entry name" value="Oxopyrrolidines_Biosynth-assoc"/>
</dbReference>
<dbReference type="PANTHER" id="PTHR38797">
    <property type="entry name" value="NUCLEAR PORE COMPLEX PROTEIN NUP85-RELATED"/>
    <property type="match status" value="1"/>
</dbReference>
<dbReference type="InterPro" id="IPR022085">
    <property type="entry name" value="OpdG"/>
</dbReference>
<keyword evidence="2" id="KW-1185">Reference proteome</keyword>
<dbReference type="PANTHER" id="PTHR38797:SF4">
    <property type="entry name" value="NUCLEAR PORE COMPLEX PROTEIN NUP85"/>
    <property type="match status" value="1"/>
</dbReference>
<evidence type="ECO:0000313" key="1">
    <source>
        <dbReference type="EMBL" id="KAL2046868.1"/>
    </source>
</evidence>
<organism evidence="1 2">
    <name type="scientific">Stereocaulon virgatum</name>
    <dbReference type="NCBI Taxonomy" id="373712"/>
    <lineage>
        <taxon>Eukaryota</taxon>
        <taxon>Fungi</taxon>
        <taxon>Dikarya</taxon>
        <taxon>Ascomycota</taxon>
        <taxon>Pezizomycotina</taxon>
        <taxon>Lecanoromycetes</taxon>
        <taxon>OSLEUM clade</taxon>
        <taxon>Lecanoromycetidae</taxon>
        <taxon>Lecanorales</taxon>
        <taxon>Lecanorineae</taxon>
        <taxon>Stereocaulaceae</taxon>
        <taxon>Stereocaulon</taxon>
    </lineage>
</organism>
<comment type="caution">
    <text evidence="1">The sequence shown here is derived from an EMBL/GenBank/DDBJ whole genome shotgun (WGS) entry which is preliminary data.</text>
</comment>
<proteinExistence type="predicted"/>
<gene>
    <name evidence="1" type="ORF">N7G274_000886</name>
</gene>